<keyword evidence="3" id="KW-1185">Reference proteome</keyword>
<dbReference type="EMBL" id="JBBPBM010000007">
    <property type="protein sequence ID" value="KAK8575091.1"/>
    <property type="molecule type" value="Genomic_DNA"/>
</dbReference>
<evidence type="ECO:0000256" key="1">
    <source>
        <dbReference type="SAM" id="MobiDB-lite"/>
    </source>
</evidence>
<evidence type="ECO:0000313" key="2">
    <source>
        <dbReference type="EMBL" id="KAK8575091.1"/>
    </source>
</evidence>
<feature type="region of interest" description="Disordered" evidence="1">
    <location>
        <begin position="26"/>
        <end position="61"/>
    </location>
</feature>
<feature type="compositionally biased region" description="Basic and acidic residues" evidence="1">
    <location>
        <begin position="33"/>
        <end position="57"/>
    </location>
</feature>
<sequence>MLFKRASKYGPWLRAEIKGRKKYGKFLPNEQLQSDHKHNNGDVAKVNEKVKEDEPKSESFQGISPIIIPISKEDQTSTMGKSNGFNDSDSHILAGKNKGDDPSPLVTAMEKERTFHSDNCIKDKIVYNDGEDCNPYTAGKPSILGSLICNNFEQIRVTNKKKRDEQEDEADFELLSCAKRKALHVAINKDILQIGPGNWSDSALSIEAEVKNDMVEPNFSGNGEEDEDPVEPDDLAEDEDVKLKEGKNGPIDAIRQDNK</sequence>
<organism evidence="2 3">
    <name type="scientific">Hibiscus sabdariffa</name>
    <name type="common">roselle</name>
    <dbReference type="NCBI Taxonomy" id="183260"/>
    <lineage>
        <taxon>Eukaryota</taxon>
        <taxon>Viridiplantae</taxon>
        <taxon>Streptophyta</taxon>
        <taxon>Embryophyta</taxon>
        <taxon>Tracheophyta</taxon>
        <taxon>Spermatophyta</taxon>
        <taxon>Magnoliopsida</taxon>
        <taxon>eudicotyledons</taxon>
        <taxon>Gunneridae</taxon>
        <taxon>Pentapetalae</taxon>
        <taxon>rosids</taxon>
        <taxon>malvids</taxon>
        <taxon>Malvales</taxon>
        <taxon>Malvaceae</taxon>
        <taxon>Malvoideae</taxon>
        <taxon>Hibiscus</taxon>
    </lineage>
</organism>
<dbReference type="Proteomes" id="UP001472677">
    <property type="component" value="Unassembled WGS sequence"/>
</dbReference>
<name>A0ABR2F9U0_9ROSI</name>
<accession>A0ABR2F9U0</accession>
<protein>
    <submittedName>
        <fullName evidence="2">Uncharacterized protein</fullName>
    </submittedName>
</protein>
<reference evidence="2 3" key="1">
    <citation type="journal article" date="2024" name="G3 (Bethesda)">
        <title>Genome assembly of Hibiscus sabdariffa L. provides insights into metabolisms of medicinal natural products.</title>
        <authorList>
            <person name="Kim T."/>
        </authorList>
    </citation>
    <scope>NUCLEOTIDE SEQUENCE [LARGE SCALE GENOMIC DNA]</scope>
    <source>
        <strain evidence="2">TK-2024</strain>
        <tissue evidence="2">Old leaves</tissue>
    </source>
</reference>
<feature type="compositionally biased region" description="Acidic residues" evidence="1">
    <location>
        <begin position="223"/>
        <end position="240"/>
    </location>
</feature>
<comment type="caution">
    <text evidence="2">The sequence shown here is derived from an EMBL/GenBank/DDBJ whole genome shotgun (WGS) entry which is preliminary data.</text>
</comment>
<gene>
    <name evidence="2" type="ORF">V6N12_062768</name>
</gene>
<proteinExistence type="predicted"/>
<feature type="region of interest" description="Disordered" evidence="1">
    <location>
        <begin position="214"/>
        <end position="259"/>
    </location>
</feature>
<evidence type="ECO:0000313" key="3">
    <source>
        <dbReference type="Proteomes" id="UP001472677"/>
    </source>
</evidence>